<dbReference type="Proteomes" id="UP000315496">
    <property type="component" value="Chromosome 4"/>
</dbReference>
<dbReference type="OrthoDB" id="10303211at2759"/>
<comment type="caution">
    <text evidence="1">The sequence shown here is derived from an EMBL/GenBank/DDBJ whole genome shotgun (WGS) entry which is preliminary data.</text>
</comment>
<proteinExistence type="predicted"/>
<gene>
    <name evidence="1" type="ORF">GMRT_10155</name>
</gene>
<name>A0A4Z1SM65_GIAMU</name>
<dbReference type="EMBL" id="VDLU01000004">
    <property type="protein sequence ID" value="TNJ26776.1"/>
    <property type="molecule type" value="Genomic_DNA"/>
</dbReference>
<organism evidence="1 2">
    <name type="scientific">Giardia muris</name>
    <dbReference type="NCBI Taxonomy" id="5742"/>
    <lineage>
        <taxon>Eukaryota</taxon>
        <taxon>Metamonada</taxon>
        <taxon>Diplomonadida</taxon>
        <taxon>Hexamitidae</taxon>
        <taxon>Giardiinae</taxon>
        <taxon>Giardia</taxon>
    </lineage>
</organism>
<evidence type="ECO:0000313" key="2">
    <source>
        <dbReference type="Proteomes" id="UP000315496"/>
    </source>
</evidence>
<evidence type="ECO:0000313" key="1">
    <source>
        <dbReference type="EMBL" id="TNJ26776.1"/>
    </source>
</evidence>
<protein>
    <submittedName>
        <fullName evidence="1">Uncharacterized protein</fullName>
    </submittedName>
</protein>
<accession>A0A4Z1SM65</accession>
<dbReference type="AlphaFoldDB" id="A0A4Z1SM65"/>
<reference evidence="1 2" key="1">
    <citation type="submission" date="2019-05" db="EMBL/GenBank/DDBJ databases">
        <title>The compact genome of Giardia muris reveals important steps in the evolution of intestinal protozoan parasites.</title>
        <authorList>
            <person name="Xu F."/>
            <person name="Jimenez-Gonzalez A."/>
            <person name="Einarsson E."/>
            <person name="Astvaldsson A."/>
            <person name="Peirasmaki D."/>
            <person name="Eckmann L."/>
            <person name="Andersson J.O."/>
            <person name="Svard S.G."/>
            <person name="Jerlstrom-Hultqvist J."/>
        </authorList>
    </citation>
    <scope>NUCLEOTIDE SEQUENCE [LARGE SCALE GENOMIC DNA]</scope>
    <source>
        <strain evidence="1 2">Roberts-Thomson</strain>
    </source>
</reference>
<dbReference type="VEuPathDB" id="GiardiaDB:GMRT_10155"/>
<keyword evidence="2" id="KW-1185">Reference proteome</keyword>
<sequence>MCSGLGLSSAPSFKLEEFLSYLTPGPSRTTPGPKPPSLPTQIIDADSWNRLRTSFLESCSTHLLLATDPKSYPLETSSVVLFTYSATLTENVIYASALHVAGRLGVPAVCCYLGSRVPVRGLASFLDTNYRMCLIPLDIDAYGGRLKDVVLHILWYLSARVALVELPPEIRSAETKAGAGLTDFQELVLSLQQFLPTTALLTVLPFPVRVQGATPDIAVYLTGNLPYATRSFHTLRPPQPIDPRLRTAIGALAAFPAVFPFFRKHRRLIASYIIPEGRNTLSLTGSSVAHRSLETFLTDVVAEALALARYPQRCSVPPLVPSSRYGYESLIQETITLLSAGPMALDKEKLFAMGPRAVQRPLQCVLVATLLGIVSLDAFLMIAGIPVAKGLADGFLEVYGTWLRGSTDSGPVLVKEIPDLLYDACFEAQPVTFYQQISRIDTRRMPFVYPHNAHAVLDETAVAALQLSLLLSFGTPASLKRFLTHLFLTSFRYKLPGLTAPMPILGRQYLSYISVIRILLPVLGKNYRKPYYFFALNVAKELIEASTAGVART</sequence>